<protein>
    <recommendedName>
        <fullName evidence="4">DUF2798 domain-containing protein</fullName>
    </recommendedName>
</protein>
<reference evidence="2 3" key="1">
    <citation type="submission" date="2019-02" db="EMBL/GenBank/DDBJ databases">
        <title>Siculibacillus lacustris gen. nov., sp. nov., a new rosette-forming bacterium isolated from a freshwater crater lake (Lake St. Ana, Romania).</title>
        <authorList>
            <person name="Felfoldi T."/>
            <person name="Marton Z."/>
            <person name="Szabo A."/>
            <person name="Mentes A."/>
            <person name="Boka K."/>
            <person name="Marialigeti K."/>
            <person name="Mathe I."/>
            <person name="Koncz M."/>
            <person name="Schumann P."/>
            <person name="Toth E."/>
        </authorList>
    </citation>
    <scope>NUCLEOTIDE SEQUENCE [LARGE SCALE GENOMIC DNA]</scope>
    <source>
        <strain evidence="2 3">SA-279</strain>
    </source>
</reference>
<name>A0A4Q9VW04_9HYPH</name>
<dbReference type="RefSeq" id="WP_131306474.1">
    <property type="nucleotide sequence ID" value="NZ_SJFN01000004.1"/>
</dbReference>
<dbReference type="AlphaFoldDB" id="A0A4Q9VW04"/>
<evidence type="ECO:0000256" key="1">
    <source>
        <dbReference type="SAM" id="Phobius"/>
    </source>
</evidence>
<gene>
    <name evidence="2" type="ORF">EYW49_04080</name>
</gene>
<evidence type="ECO:0000313" key="2">
    <source>
        <dbReference type="EMBL" id="TBW40370.1"/>
    </source>
</evidence>
<feature type="transmembrane region" description="Helical" evidence="1">
    <location>
        <begin position="7"/>
        <end position="33"/>
    </location>
</feature>
<dbReference type="EMBL" id="SJFN01000004">
    <property type="protein sequence ID" value="TBW40370.1"/>
    <property type="molecule type" value="Genomic_DNA"/>
</dbReference>
<comment type="caution">
    <text evidence="2">The sequence shown here is derived from an EMBL/GenBank/DDBJ whole genome shotgun (WGS) entry which is preliminary data.</text>
</comment>
<evidence type="ECO:0008006" key="4">
    <source>
        <dbReference type="Google" id="ProtNLM"/>
    </source>
</evidence>
<accession>A0A4Q9VW04</accession>
<evidence type="ECO:0000313" key="3">
    <source>
        <dbReference type="Proteomes" id="UP000292781"/>
    </source>
</evidence>
<feature type="transmembrane region" description="Helical" evidence="1">
    <location>
        <begin position="39"/>
        <end position="59"/>
    </location>
</feature>
<organism evidence="2 3">
    <name type="scientific">Siculibacillus lacustris</name>
    <dbReference type="NCBI Taxonomy" id="1549641"/>
    <lineage>
        <taxon>Bacteria</taxon>
        <taxon>Pseudomonadati</taxon>
        <taxon>Pseudomonadota</taxon>
        <taxon>Alphaproteobacteria</taxon>
        <taxon>Hyphomicrobiales</taxon>
        <taxon>Ancalomicrobiaceae</taxon>
        <taxon>Siculibacillus</taxon>
    </lineage>
</organism>
<keyword evidence="1" id="KW-0472">Membrane</keyword>
<keyword evidence="1" id="KW-1133">Transmembrane helix</keyword>
<dbReference type="Proteomes" id="UP000292781">
    <property type="component" value="Unassembled WGS sequence"/>
</dbReference>
<keyword evidence="3" id="KW-1185">Reference proteome</keyword>
<proteinExistence type="predicted"/>
<dbReference type="OrthoDB" id="7889159at2"/>
<sequence>MSIDILIAVLIYMMVQAVLFGIGAIAILATPLAAQAMVLMPWFIGLSFLASIPIAWAVAPRLRARFELRRPAPGE</sequence>
<keyword evidence="1" id="KW-0812">Transmembrane</keyword>